<accession>A0A8S3KCX0</accession>
<organism evidence="1 2">
    <name type="scientific">Rotaria magnacalcarata</name>
    <dbReference type="NCBI Taxonomy" id="392030"/>
    <lineage>
        <taxon>Eukaryota</taxon>
        <taxon>Metazoa</taxon>
        <taxon>Spiralia</taxon>
        <taxon>Gnathifera</taxon>
        <taxon>Rotifera</taxon>
        <taxon>Eurotatoria</taxon>
        <taxon>Bdelloidea</taxon>
        <taxon>Philodinida</taxon>
        <taxon>Philodinidae</taxon>
        <taxon>Rotaria</taxon>
    </lineage>
</organism>
<evidence type="ECO:0000313" key="2">
    <source>
        <dbReference type="Proteomes" id="UP000676336"/>
    </source>
</evidence>
<comment type="caution">
    <text evidence="1">The sequence shown here is derived from an EMBL/GenBank/DDBJ whole genome shotgun (WGS) entry which is preliminary data.</text>
</comment>
<name>A0A8S3KCX0_9BILA</name>
<dbReference type="EMBL" id="CAJOBI010360883">
    <property type="protein sequence ID" value="CAF5226114.1"/>
    <property type="molecule type" value="Genomic_DNA"/>
</dbReference>
<proteinExistence type="predicted"/>
<reference evidence="1" key="1">
    <citation type="submission" date="2021-02" db="EMBL/GenBank/DDBJ databases">
        <authorList>
            <person name="Nowell W R."/>
        </authorList>
    </citation>
    <scope>NUCLEOTIDE SEQUENCE</scope>
</reference>
<gene>
    <name evidence="1" type="ORF">SMN809_LOCUS84637</name>
</gene>
<dbReference type="AlphaFoldDB" id="A0A8S3KCX0"/>
<protein>
    <submittedName>
        <fullName evidence="1">Uncharacterized protein</fullName>
    </submittedName>
</protein>
<sequence length="111" mass="13283">HVENANITDDEKCLLFVDHCQKKLNDQNEIHRNQLRYRTSRVMDYTSAMELTIENFVKQGFMYQRIEYDCQISLVQYHYTDAVLKRQYLIENPNENQVRISLSCLDKCTIS</sequence>
<feature type="non-terminal residue" evidence="1">
    <location>
        <position position="1"/>
    </location>
</feature>
<dbReference type="Proteomes" id="UP000676336">
    <property type="component" value="Unassembled WGS sequence"/>
</dbReference>
<evidence type="ECO:0000313" key="1">
    <source>
        <dbReference type="EMBL" id="CAF5226114.1"/>
    </source>
</evidence>